<keyword evidence="4" id="KW-1185">Reference proteome</keyword>
<feature type="compositionally biased region" description="Polar residues" evidence="1">
    <location>
        <begin position="585"/>
        <end position="618"/>
    </location>
</feature>
<gene>
    <name evidence="3" type="ORF">MEDL_34382</name>
</gene>
<feature type="domain" description="Fibronectin type-III" evidence="2">
    <location>
        <begin position="120"/>
        <end position="220"/>
    </location>
</feature>
<dbReference type="Proteomes" id="UP000683360">
    <property type="component" value="Unassembled WGS sequence"/>
</dbReference>
<sequence>MEPVEDIFVSPTSNTFTIGWKFNKPLNMYDSSEYVCQLNVVSRTQSYNEPEKYKAQGNISSVQLTLQSLISNDTMTTTVHDTYTADIKTCWASGPAGFRLIAAAKNQIGWSHIIYRNHNRNLKPTINKIGTTFIMLMIPRSFCQPNGYRPLQYSVQYGLLNNHVTNKQQGKLPSTRNNNITIDGLKSNTVYKLVYTTDYSHGTNFPVSFTVTTLTETKDSAVSNSVVILVTCLAVGLVGCVLLAVRNTKSGNLKAYTFTDGNHDHGQRSSNVELEVSNDKVDEDENDNMPENNGYVKVHVFGTTNSNHSNNSGMSDDASNSGCPLLETSMGNCLHSQNKLESTSVPVNECNSDLIVEEDQTRDINECLVHSVDSYVQSNVFEVPSVLPENSDTRCVVQVRWCQQVNDENIDEEAGRNCKVQENSFYPEDNMKLNLANDCTGNLEEPLENDIDRRSNQNDEVNVLTNQQDTDQVSSYVRTEDLRVENFQIQQDVNNASSYVHSEDLQNIDLRYVPSHKGTENLSKTPYCQNMDYFSTCVYTENLQKYLPQQNVDDVLYSRTELLPNNQDIQDSPPAQEIKADESNDVSSESLNHHSQPTNDSSSLHDQTDSGFQSNSGYISHEKLNNLG</sequence>
<evidence type="ECO:0000313" key="4">
    <source>
        <dbReference type="Proteomes" id="UP000683360"/>
    </source>
</evidence>
<accession>A0A8S3SJI9</accession>
<evidence type="ECO:0000313" key="3">
    <source>
        <dbReference type="EMBL" id="CAG2220910.1"/>
    </source>
</evidence>
<evidence type="ECO:0000259" key="2">
    <source>
        <dbReference type="PROSITE" id="PS50853"/>
    </source>
</evidence>
<name>A0A8S3SJI9_MYTED</name>
<comment type="caution">
    <text evidence="3">The sequence shown here is derived from an EMBL/GenBank/DDBJ whole genome shotgun (WGS) entry which is preliminary data.</text>
</comment>
<protein>
    <recommendedName>
        <fullName evidence="2">Fibronectin type-III domain-containing protein</fullName>
    </recommendedName>
</protein>
<organism evidence="3 4">
    <name type="scientific">Mytilus edulis</name>
    <name type="common">Blue mussel</name>
    <dbReference type="NCBI Taxonomy" id="6550"/>
    <lineage>
        <taxon>Eukaryota</taxon>
        <taxon>Metazoa</taxon>
        <taxon>Spiralia</taxon>
        <taxon>Lophotrochozoa</taxon>
        <taxon>Mollusca</taxon>
        <taxon>Bivalvia</taxon>
        <taxon>Autobranchia</taxon>
        <taxon>Pteriomorphia</taxon>
        <taxon>Mytilida</taxon>
        <taxon>Mytiloidea</taxon>
        <taxon>Mytilidae</taxon>
        <taxon>Mytilinae</taxon>
        <taxon>Mytilus</taxon>
    </lineage>
</organism>
<dbReference type="EMBL" id="CAJPWZ010001673">
    <property type="protein sequence ID" value="CAG2220910.1"/>
    <property type="molecule type" value="Genomic_DNA"/>
</dbReference>
<feature type="region of interest" description="Disordered" evidence="1">
    <location>
        <begin position="565"/>
        <end position="628"/>
    </location>
</feature>
<evidence type="ECO:0000256" key="1">
    <source>
        <dbReference type="SAM" id="MobiDB-lite"/>
    </source>
</evidence>
<dbReference type="AlphaFoldDB" id="A0A8S3SJI9"/>
<dbReference type="OrthoDB" id="10518568at2759"/>
<dbReference type="InterPro" id="IPR003961">
    <property type="entry name" value="FN3_dom"/>
</dbReference>
<reference evidence="3" key="1">
    <citation type="submission" date="2021-03" db="EMBL/GenBank/DDBJ databases">
        <authorList>
            <person name="Bekaert M."/>
        </authorList>
    </citation>
    <scope>NUCLEOTIDE SEQUENCE</scope>
</reference>
<proteinExistence type="predicted"/>
<dbReference type="PROSITE" id="PS50853">
    <property type="entry name" value="FN3"/>
    <property type="match status" value="1"/>
</dbReference>